<evidence type="ECO:0000313" key="3">
    <source>
        <dbReference type="Proteomes" id="UP000053573"/>
    </source>
</evidence>
<sequence>MKLATLFTSACLFVAAIANPIAQPDPVDLAPDDVPDPSPENVNLHQLMFPPPYNWKPGPSLMAKADSSYGFPETMSSVEFANFMKHQCDRIPTCQSIAGYKRKNSPAPVRLHRNTIQNQRNRITHGSYSTGLTFMFFKEGGGWSGYVFKIKATLGDFVRDNLARESFAFTA</sequence>
<protein>
    <submittedName>
        <fullName evidence="2">Uncharacterized protein</fullName>
    </submittedName>
</protein>
<dbReference type="AlphaFoldDB" id="A0A0H1B8G0"/>
<keyword evidence="3" id="KW-1185">Reference proteome</keyword>
<dbReference type="Proteomes" id="UP000053573">
    <property type="component" value="Unassembled WGS sequence"/>
</dbReference>
<organism evidence="2 3">
    <name type="scientific">Blastomyces silverae</name>
    <dbReference type="NCBI Taxonomy" id="2060906"/>
    <lineage>
        <taxon>Eukaryota</taxon>
        <taxon>Fungi</taxon>
        <taxon>Dikarya</taxon>
        <taxon>Ascomycota</taxon>
        <taxon>Pezizomycotina</taxon>
        <taxon>Eurotiomycetes</taxon>
        <taxon>Eurotiomycetidae</taxon>
        <taxon>Onygenales</taxon>
        <taxon>Ajellomycetaceae</taxon>
        <taxon>Blastomyces</taxon>
    </lineage>
</organism>
<comment type="caution">
    <text evidence="2">The sequence shown here is derived from an EMBL/GenBank/DDBJ whole genome shotgun (WGS) entry which is preliminary data.</text>
</comment>
<dbReference type="EMBL" id="LDEV01003588">
    <property type="protein sequence ID" value="KLJ05541.1"/>
    <property type="molecule type" value="Genomic_DNA"/>
</dbReference>
<dbReference type="OrthoDB" id="10505303at2759"/>
<proteinExistence type="predicted"/>
<evidence type="ECO:0000256" key="1">
    <source>
        <dbReference type="SAM" id="SignalP"/>
    </source>
</evidence>
<feature type="signal peptide" evidence="1">
    <location>
        <begin position="1"/>
        <end position="18"/>
    </location>
</feature>
<accession>A0A0H1B8G0</accession>
<keyword evidence="1" id="KW-0732">Signal</keyword>
<name>A0A0H1B8G0_9EURO</name>
<reference evidence="3" key="1">
    <citation type="journal article" date="2015" name="PLoS Genet.">
        <title>The dynamic genome and transcriptome of the human fungal pathogen Blastomyces and close relative Emmonsia.</title>
        <authorList>
            <person name="Munoz J.F."/>
            <person name="Gauthier G.M."/>
            <person name="Desjardins C.A."/>
            <person name="Gallo J.E."/>
            <person name="Holder J."/>
            <person name="Sullivan T.D."/>
            <person name="Marty A.J."/>
            <person name="Carmen J.C."/>
            <person name="Chen Z."/>
            <person name="Ding L."/>
            <person name="Gujja S."/>
            <person name="Magrini V."/>
            <person name="Misas E."/>
            <person name="Mitreva M."/>
            <person name="Priest M."/>
            <person name="Saif S."/>
            <person name="Whiston E.A."/>
            <person name="Young S."/>
            <person name="Zeng Q."/>
            <person name="Goldman W.E."/>
            <person name="Mardis E.R."/>
            <person name="Taylor J.W."/>
            <person name="McEwen J.G."/>
            <person name="Clay O.K."/>
            <person name="Klein B.S."/>
            <person name="Cuomo C.A."/>
        </authorList>
    </citation>
    <scope>NUCLEOTIDE SEQUENCE [LARGE SCALE GENOMIC DNA]</scope>
    <source>
        <strain evidence="3">UAMH 139</strain>
    </source>
</reference>
<feature type="chain" id="PRO_5005199511" evidence="1">
    <location>
        <begin position="19"/>
        <end position="171"/>
    </location>
</feature>
<gene>
    <name evidence="2" type="ORF">EMPG_10937</name>
</gene>
<evidence type="ECO:0000313" key="2">
    <source>
        <dbReference type="EMBL" id="KLJ05541.1"/>
    </source>
</evidence>